<name>A0AAW1QNA6_9CHLO</name>
<protein>
    <submittedName>
        <fullName evidence="3">Uncharacterized protein</fullName>
    </submittedName>
</protein>
<evidence type="ECO:0000313" key="4">
    <source>
        <dbReference type="Proteomes" id="UP001445335"/>
    </source>
</evidence>
<sequence length="77" mass="8066">MVSEPGARAYVDTKDAPEFQHPSPDPTAAAGELDARVQELRVRLERAEAAAAAVAHAAALRSELSALQAVQSTLQAD</sequence>
<reference evidence="3 4" key="1">
    <citation type="journal article" date="2024" name="Nat. Commun.">
        <title>Phylogenomics reveals the evolutionary origins of lichenization in chlorophyte algae.</title>
        <authorList>
            <person name="Puginier C."/>
            <person name="Libourel C."/>
            <person name="Otte J."/>
            <person name="Skaloud P."/>
            <person name="Haon M."/>
            <person name="Grisel S."/>
            <person name="Petersen M."/>
            <person name="Berrin J.G."/>
            <person name="Delaux P.M."/>
            <person name="Dal Grande F."/>
            <person name="Keller J."/>
        </authorList>
    </citation>
    <scope>NUCLEOTIDE SEQUENCE [LARGE SCALE GENOMIC DNA]</scope>
    <source>
        <strain evidence="3 4">SAG 245.80</strain>
    </source>
</reference>
<comment type="caution">
    <text evidence="3">The sequence shown here is derived from an EMBL/GenBank/DDBJ whole genome shotgun (WGS) entry which is preliminary data.</text>
</comment>
<evidence type="ECO:0000256" key="2">
    <source>
        <dbReference type="SAM" id="MobiDB-lite"/>
    </source>
</evidence>
<gene>
    <name evidence="3" type="ORF">WJX81_002234</name>
</gene>
<feature type="region of interest" description="Disordered" evidence="2">
    <location>
        <begin position="1"/>
        <end position="29"/>
    </location>
</feature>
<keyword evidence="1" id="KW-0175">Coiled coil</keyword>
<proteinExistence type="predicted"/>
<accession>A0AAW1QNA6</accession>
<dbReference type="EMBL" id="JALJOU010000084">
    <property type="protein sequence ID" value="KAK9822695.1"/>
    <property type="molecule type" value="Genomic_DNA"/>
</dbReference>
<keyword evidence="4" id="KW-1185">Reference proteome</keyword>
<dbReference type="Proteomes" id="UP001445335">
    <property type="component" value="Unassembled WGS sequence"/>
</dbReference>
<evidence type="ECO:0000313" key="3">
    <source>
        <dbReference type="EMBL" id="KAK9822695.1"/>
    </source>
</evidence>
<organism evidence="3 4">
    <name type="scientific">Elliptochloris bilobata</name>
    <dbReference type="NCBI Taxonomy" id="381761"/>
    <lineage>
        <taxon>Eukaryota</taxon>
        <taxon>Viridiplantae</taxon>
        <taxon>Chlorophyta</taxon>
        <taxon>core chlorophytes</taxon>
        <taxon>Trebouxiophyceae</taxon>
        <taxon>Trebouxiophyceae incertae sedis</taxon>
        <taxon>Elliptochloris clade</taxon>
        <taxon>Elliptochloris</taxon>
    </lineage>
</organism>
<feature type="coiled-coil region" evidence="1">
    <location>
        <begin position="30"/>
        <end position="57"/>
    </location>
</feature>
<evidence type="ECO:0000256" key="1">
    <source>
        <dbReference type="SAM" id="Coils"/>
    </source>
</evidence>
<dbReference type="AlphaFoldDB" id="A0AAW1QNA6"/>